<evidence type="ECO:0000259" key="2">
    <source>
        <dbReference type="PROSITE" id="PS50234"/>
    </source>
</evidence>
<gene>
    <name evidence="3" type="ORF">TsocGM_21390</name>
</gene>
<proteinExistence type="predicted"/>
<evidence type="ECO:0000313" key="4">
    <source>
        <dbReference type="Proteomes" id="UP000280296"/>
    </source>
</evidence>
<feature type="compositionally biased region" description="Basic and acidic residues" evidence="1">
    <location>
        <begin position="45"/>
        <end position="67"/>
    </location>
</feature>
<dbReference type="SUPFAM" id="SSF53300">
    <property type="entry name" value="vWA-like"/>
    <property type="match status" value="1"/>
</dbReference>
<evidence type="ECO:0000313" key="3">
    <source>
        <dbReference type="EMBL" id="RUL83884.1"/>
    </source>
</evidence>
<dbReference type="EMBL" id="RYZH01000055">
    <property type="protein sequence ID" value="RUL83884.1"/>
    <property type="molecule type" value="Genomic_DNA"/>
</dbReference>
<dbReference type="Gene3D" id="3.40.50.410">
    <property type="entry name" value="von Willebrand factor, type A domain"/>
    <property type="match status" value="1"/>
</dbReference>
<feature type="region of interest" description="Disordered" evidence="1">
    <location>
        <begin position="172"/>
        <end position="195"/>
    </location>
</feature>
<dbReference type="CDD" id="cd00198">
    <property type="entry name" value="vWFA"/>
    <property type="match status" value="1"/>
</dbReference>
<reference evidence="3 4" key="1">
    <citation type="submission" date="2018-12" db="EMBL/GenBank/DDBJ databases">
        <authorList>
            <person name="Toschakov S.V."/>
        </authorList>
    </citation>
    <scope>NUCLEOTIDE SEQUENCE [LARGE SCALE GENOMIC DNA]</scope>
    <source>
        <strain evidence="3 4">GM2012</strain>
    </source>
</reference>
<name>A0A432MEG0_9BACT</name>
<dbReference type="InterPro" id="IPR002035">
    <property type="entry name" value="VWF_A"/>
</dbReference>
<keyword evidence="4" id="KW-1185">Reference proteome</keyword>
<dbReference type="AlphaFoldDB" id="A0A432MEG0"/>
<comment type="caution">
    <text evidence="3">The sequence shown here is derived from an EMBL/GenBank/DDBJ whole genome shotgun (WGS) entry which is preliminary data.</text>
</comment>
<organism evidence="3 4">
    <name type="scientific">Tautonia sociabilis</name>
    <dbReference type="NCBI Taxonomy" id="2080755"/>
    <lineage>
        <taxon>Bacteria</taxon>
        <taxon>Pseudomonadati</taxon>
        <taxon>Planctomycetota</taxon>
        <taxon>Planctomycetia</taxon>
        <taxon>Isosphaerales</taxon>
        <taxon>Isosphaeraceae</taxon>
        <taxon>Tautonia</taxon>
    </lineage>
</organism>
<reference evidence="3 4" key="2">
    <citation type="submission" date="2019-01" db="EMBL/GenBank/DDBJ databases">
        <title>Tautonia sociabilis, a novel thermotolerant planctomycete of Isosphaeraceae family, isolated from a 4000 m deep subterranean habitat.</title>
        <authorList>
            <person name="Kovaleva O.L."/>
            <person name="Elcheninov A.G."/>
            <person name="Van Heerden E."/>
            <person name="Toshchakov S.V."/>
            <person name="Novikov A."/>
            <person name="Bonch-Osmolovskaya E.A."/>
            <person name="Kublanov I.V."/>
        </authorList>
    </citation>
    <scope>NUCLEOTIDE SEQUENCE [LARGE SCALE GENOMIC DNA]</scope>
    <source>
        <strain evidence="3 4">GM2012</strain>
    </source>
</reference>
<feature type="region of interest" description="Disordered" evidence="1">
    <location>
        <begin position="24"/>
        <end position="101"/>
    </location>
</feature>
<dbReference type="InterPro" id="IPR036465">
    <property type="entry name" value="vWFA_dom_sf"/>
</dbReference>
<dbReference type="PROSITE" id="PS50234">
    <property type="entry name" value="VWFA"/>
    <property type="match status" value="1"/>
</dbReference>
<feature type="compositionally biased region" description="Polar residues" evidence="1">
    <location>
        <begin position="180"/>
        <end position="195"/>
    </location>
</feature>
<feature type="domain" description="VWFA" evidence="2">
    <location>
        <begin position="273"/>
        <end position="413"/>
    </location>
</feature>
<dbReference type="Proteomes" id="UP000280296">
    <property type="component" value="Unassembled WGS sequence"/>
</dbReference>
<dbReference type="Pfam" id="PF00092">
    <property type="entry name" value="VWA"/>
    <property type="match status" value="1"/>
</dbReference>
<sequence length="724" mass="80227">MLGSSTGACACPACAAFCSPSAVVEDRRAVPPPPPRGPEPNQTEPARRVAPPREGRMSSYISRHEPSEEMMTAETTAAHREPAPEPAKAEAPPAKKKRRRRRGAFIWRWDAPSWGVSLMVHAAVLAALALMAVGAQVDEVLGSIDASMVDTSLSEERADELVKILADPAEERSELAVGDPTSTLSAGGTPTATPAIRSTTTEVSETKSLAGLIDVAVAPPSALTLPSLAVLNRDLAGGNKISGDPGRETAEIGEALDQIAREILRHLANSRVTVLWMFDESGSMKDDQRTIRDKFDRVASELKLRVPADRREAGDLEHAIIGFGKTIHFEAVPPRADAEQIRQAIDALPVDQSGEEQTMQAIVEAISRYGRAVAKDRKILLVLVTDESGDDGSLVEQARLALVNRGVTAYVLGRQAMFGYDRVYLRYVDPVTKDVYWPPIRRGPEAPGLELLQWDGLWTERHDEQPSGLAPYELARLAYETGGIYFLLPNEEELRNRPRGEKAFAVATLKEYLPDYGPRAEYASRVAQSELRRTMSDIIQLTDKDFGFRRHFPVAPPELAKAITEELPKVDVQLRALFEFEKRLRALEPARDTEASRRWQANYDLMLGQIVAFQVKAYEYRACLAEMVALANQGRLVPKNPPIPGERRTDWVIDHSGKRKAPPAETDKKYAEARRLLELVCERHPETPWADLARTTLDRGLGCDWNEWSVHPDYDERAKLVPNF</sequence>
<accession>A0A432MEG0</accession>
<evidence type="ECO:0000256" key="1">
    <source>
        <dbReference type="SAM" id="MobiDB-lite"/>
    </source>
</evidence>
<protein>
    <submittedName>
        <fullName evidence="3">VWA domain-containing protein</fullName>
    </submittedName>
</protein>